<dbReference type="AlphaFoldDB" id="A0A976FRL9"/>
<dbReference type="RefSeq" id="XP_067820768.1">
    <property type="nucleotide sequence ID" value="XM_067967040.1"/>
</dbReference>
<proteinExistence type="predicted"/>
<gene>
    <name evidence="1" type="ORF">CCR75_008993</name>
</gene>
<name>A0A976FRL9_BRELC</name>
<accession>A0A976FRL9</accession>
<protein>
    <submittedName>
        <fullName evidence="1">Uncharacterized protein</fullName>
    </submittedName>
</protein>
<dbReference type="GeneID" id="94352711"/>
<dbReference type="Proteomes" id="UP000294530">
    <property type="component" value="Unassembled WGS sequence"/>
</dbReference>
<evidence type="ECO:0000313" key="2">
    <source>
        <dbReference type="Proteomes" id="UP000294530"/>
    </source>
</evidence>
<organism evidence="1 2">
    <name type="scientific">Bremia lactucae</name>
    <name type="common">Lettuce downy mildew</name>
    <dbReference type="NCBI Taxonomy" id="4779"/>
    <lineage>
        <taxon>Eukaryota</taxon>
        <taxon>Sar</taxon>
        <taxon>Stramenopiles</taxon>
        <taxon>Oomycota</taxon>
        <taxon>Peronosporomycetes</taxon>
        <taxon>Peronosporales</taxon>
        <taxon>Peronosporaceae</taxon>
        <taxon>Bremia</taxon>
    </lineage>
</organism>
<reference evidence="1 2" key="1">
    <citation type="journal article" date="2021" name="Genome Biol.">
        <title>AFLAP: assembly-free linkage analysis pipeline using k-mers from genome sequencing data.</title>
        <authorList>
            <person name="Fletcher K."/>
            <person name="Zhang L."/>
            <person name="Gil J."/>
            <person name="Han R."/>
            <person name="Cavanaugh K."/>
            <person name="Michelmore R."/>
        </authorList>
    </citation>
    <scope>NUCLEOTIDE SEQUENCE [LARGE SCALE GENOMIC DNA]</scope>
    <source>
        <strain evidence="1 2">SF5</strain>
    </source>
</reference>
<dbReference type="EMBL" id="SHOA02000004">
    <property type="protein sequence ID" value="TDH71269.1"/>
    <property type="molecule type" value="Genomic_DNA"/>
</dbReference>
<sequence>MGMHVQWSFLPRLQPSQLHAFKSPLSKKHSQLRHLAIQVDMKLPDDVRKLKQKIIESHPSKLMHFSLTQMRYVATPPVLIPDVFNNHHAVVVSGKTVPLTMRMWRNCKRNIQHLEIINERVTYR</sequence>
<keyword evidence="2" id="KW-1185">Reference proteome</keyword>
<comment type="caution">
    <text evidence="1">The sequence shown here is derived from an EMBL/GenBank/DDBJ whole genome shotgun (WGS) entry which is preliminary data.</text>
</comment>
<dbReference type="KEGG" id="blac:94352711"/>
<dbReference type="OrthoDB" id="147158at2759"/>
<evidence type="ECO:0000313" key="1">
    <source>
        <dbReference type="EMBL" id="TDH71269.1"/>
    </source>
</evidence>